<dbReference type="Pfam" id="PF08245">
    <property type="entry name" value="Mur_ligase_M"/>
    <property type="match status" value="1"/>
</dbReference>
<feature type="domain" description="Mur ligase central" evidence="14">
    <location>
        <begin position="95"/>
        <end position="278"/>
    </location>
</feature>
<dbReference type="RefSeq" id="WP_182803959.1">
    <property type="nucleotide sequence ID" value="NZ_CP060007.1"/>
</dbReference>
<dbReference type="UniPathway" id="UPA00219"/>
<dbReference type="InterPro" id="IPR036565">
    <property type="entry name" value="Mur-like_cat_sf"/>
</dbReference>
<keyword evidence="6 10" id="KW-0133">Cell shape</keyword>
<sequence>MRIEELYQLFLQHPSVQTDTRKLKEADLFFALKGDNFNGNQFALQALEKGAAYSIVDQVVSGADDRIIVVQDVLSTLQELSKYHRQQFKIPFIAITGSNGKTTTKELIHVVLSSHFKTYTTEGNLNNHIGIPLTLLKVKADAEIAVIEMGANHQKEIAGYCKYALPTHGLINNVGKAHLEGFGGIEGVKKGKGELYDYIRETKGTIFINNDFDYLLEMSEGIGHKVSYGTHDALTTGELISSEPFLKVNISSTPEIGLINTHLVGDYNLPNVLAAVCVGLHFRVPPNKIKAAIESYQPSNSRSQLIESGTNKIILDAYNANPSSMKLAIENFAKLPAEKKVLMLGAMAELGEASLAEHQYIIDLIQKFNWHKVVLVGGDFNKISHSFENFKSSAEARDWFKNQQFTNTHLLIKGSRSMKMEEILS</sequence>
<dbReference type="InterPro" id="IPR005863">
    <property type="entry name" value="UDP-N-AcMur_synth"/>
</dbReference>
<evidence type="ECO:0000259" key="14">
    <source>
        <dbReference type="Pfam" id="PF08245"/>
    </source>
</evidence>
<comment type="subcellular location">
    <subcellularLocation>
        <location evidence="10 11">Cytoplasm</location>
    </subcellularLocation>
</comment>
<feature type="domain" description="Mur ligase N-terminal catalytic" evidence="12">
    <location>
        <begin position="16"/>
        <end position="82"/>
    </location>
</feature>
<evidence type="ECO:0000256" key="3">
    <source>
        <dbReference type="ARBA" id="ARBA00022618"/>
    </source>
</evidence>
<dbReference type="Pfam" id="PF01225">
    <property type="entry name" value="Mur_ligase"/>
    <property type="match status" value="1"/>
</dbReference>
<dbReference type="EMBL" id="CP060007">
    <property type="protein sequence ID" value="QNA45152.1"/>
    <property type="molecule type" value="Genomic_DNA"/>
</dbReference>
<keyword evidence="3 10" id="KW-0132">Cell division</keyword>
<dbReference type="Gene3D" id="3.40.1190.10">
    <property type="entry name" value="Mur-like, catalytic domain"/>
    <property type="match status" value="1"/>
</dbReference>
<evidence type="ECO:0000256" key="7">
    <source>
        <dbReference type="ARBA" id="ARBA00022984"/>
    </source>
</evidence>
<reference evidence="16" key="1">
    <citation type="submission" date="2020-08" db="EMBL/GenBank/DDBJ databases">
        <title>Lacibacter sp. S13-6-6 genome sequencing.</title>
        <authorList>
            <person name="Jin L."/>
        </authorList>
    </citation>
    <scope>NUCLEOTIDE SEQUENCE [LARGE SCALE GENOMIC DNA]</scope>
    <source>
        <strain evidence="16">S13-6-6</strain>
    </source>
</reference>
<evidence type="ECO:0000259" key="12">
    <source>
        <dbReference type="Pfam" id="PF01225"/>
    </source>
</evidence>
<dbReference type="InterPro" id="IPR051046">
    <property type="entry name" value="MurCDEF_CellWall_CoF430Synth"/>
</dbReference>
<gene>
    <name evidence="10 15" type="primary">murF</name>
    <name evidence="15" type="ORF">H4075_02840</name>
</gene>
<proteinExistence type="inferred from homology"/>
<dbReference type="AlphaFoldDB" id="A0A7G5XI49"/>
<keyword evidence="8 10" id="KW-0131">Cell cycle</keyword>
<dbReference type="GO" id="GO:0047480">
    <property type="term" value="F:UDP-N-acetylmuramoyl-tripeptide-D-alanyl-D-alanine ligase activity"/>
    <property type="evidence" value="ECO:0007669"/>
    <property type="project" value="UniProtKB-UniRule"/>
</dbReference>
<dbReference type="GO" id="GO:0051301">
    <property type="term" value="P:cell division"/>
    <property type="evidence" value="ECO:0007669"/>
    <property type="project" value="UniProtKB-KW"/>
</dbReference>
<dbReference type="GO" id="GO:0009252">
    <property type="term" value="P:peptidoglycan biosynthetic process"/>
    <property type="evidence" value="ECO:0007669"/>
    <property type="project" value="UniProtKB-UniRule"/>
</dbReference>
<keyword evidence="9 10" id="KW-0961">Cell wall biogenesis/degradation</keyword>
<organism evidence="15 16">
    <name type="scientific">Lacibacter sediminis</name>
    <dbReference type="NCBI Taxonomy" id="2760713"/>
    <lineage>
        <taxon>Bacteria</taxon>
        <taxon>Pseudomonadati</taxon>
        <taxon>Bacteroidota</taxon>
        <taxon>Chitinophagia</taxon>
        <taxon>Chitinophagales</taxon>
        <taxon>Chitinophagaceae</taxon>
        <taxon>Lacibacter</taxon>
    </lineage>
</organism>
<dbReference type="Proteomes" id="UP000515344">
    <property type="component" value="Chromosome"/>
</dbReference>
<dbReference type="InterPro" id="IPR000713">
    <property type="entry name" value="Mur_ligase_N"/>
</dbReference>
<dbReference type="InterPro" id="IPR035911">
    <property type="entry name" value="MurE/MurF_N"/>
</dbReference>
<evidence type="ECO:0000256" key="10">
    <source>
        <dbReference type="HAMAP-Rule" id="MF_02019"/>
    </source>
</evidence>
<keyword evidence="16" id="KW-1185">Reference proteome</keyword>
<dbReference type="Pfam" id="PF02875">
    <property type="entry name" value="Mur_ligase_C"/>
    <property type="match status" value="1"/>
</dbReference>
<keyword evidence="7 10" id="KW-0573">Peptidoglycan synthesis</keyword>
<dbReference type="SUPFAM" id="SSF63418">
    <property type="entry name" value="MurE/MurF N-terminal domain"/>
    <property type="match status" value="1"/>
</dbReference>
<comment type="similarity">
    <text evidence="10">Belongs to the MurCDEF family. MurF subfamily.</text>
</comment>
<dbReference type="InterPro" id="IPR036615">
    <property type="entry name" value="Mur_ligase_C_dom_sf"/>
</dbReference>
<dbReference type="GO" id="GO:0005524">
    <property type="term" value="F:ATP binding"/>
    <property type="evidence" value="ECO:0007669"/>
    <property type="project" value="UniProtKB-UniRule"/>
</dbReference>
<keyword evidence="4 10" id="KW-0547">Nucleotide-binding</keyword>
<keyword evidence="1 10" id="KW-0963">Cytoplasm</keyword>
<dbReference type="PANTHER" id="PTHR43024:SF1">
    <property type="entry name" value="UDP-N-ACETYLMURAMOYL-TRIPEPTIDE--D-ALANYL-D-ALANINE LIGASE"/>
    <property type="match status" value="1"/>
</dbReference>
<evidence type="ECO:0000313" key="16">
    <source>
        <dbReference type="Proteomes" id="UP000515344"/>
    </source>
</evidence>
<evidence type="ECO:0000256" key="5">
    <source>
        <dbReference type="ARBA" id="ARBA00022840"/>
    </source>
</evidence>
<accession>A0A7G5XI49</accession>
<evidence type="ECO:0000313" key="15">
    <source>
        <dbReference type="EMBL" id="QNA45152.1"/>
    </source>
</evidence>
<evidence type="ECO:0000256" key="1">
    <source>
        <dbReference type="ARBA" id="ARBA00022490"/>
    </source>
</evidence>
<dbReference type="InterPro" id="IPR004101">
    <property type="entry name" value="Mur_ligase_C"/>
</dbReference>
<dbReference type="Gene3D" id="3.90.190.20">
    <property type="entry name" value="Mur ligase, C-terminal domain"/>
    <property type="match status" value="1"/>
</dbReference>
<evidence type="ECO:0000256" key="11">
    <source>
        <dbReference type="RuleBase" id="RU004136"/>
    </source>
</evidence>
<evidence type="ECO:0000256" key="4">
    <source>
        <dbReference type="ARBA" id="ARBA00022741"/>
    </source>
</evidence>
<dbReference type="SUPFAM" id="SSF53244">
    <property type="entry name" value="MurD-like peptide ligases, peptide-binding domain"/>
    <property type="match status" value="1"/>
</dbReference>
<comment type="pathway">
    <text evidence="10 11">Cell wall biogenesis; peptidoglycan biosynthesis.</text>
</comment>
<dbReference type="GO" id="GO:0008360">
    <property type="term" value="P:regulation of cell shape"/>
    <property type="evidence" value="ECO:0007669"/>
    <property type="project" value="UniProtKB-KW"/>
</dbReference>
<feature type="binding site" evidence="10">
    <location>
        <begin position="97"/>
        <end position="103"/>
    </location>
    <ligand>
        <name>ATP</name>
        <dbReference type="ChEBI" id="CHEBI:30616"/>
    </ligand>
</feature>
<dbReference type="HAMAP" id="MF_02019">
    <property type="entry name" value="MurF"/>
    <property type="match status" value="1"/>
</dbReference>
<dbReference type="NCBIfam" id="TIGR01143">
    <property type="entry name" value="murF"/>
    <property type="match status" value="1"/>
</dbReference>
<evidence type="ECO:0000256" key="9">
    <source>
        <dbReference type="ARBA" id="ARBA00023316"/>
    </source>
</evidence>
<keyword evidence="2 10" id="KW-0436">Ligase</keyword>
<dbReference type="GO" id="GO:0005737">
    <property type="term" value="C:cytoplasm"/>
    <property type="evidence" value="ECO:0007669"/>
    <property type="project" value="UniProtKB-SubCell"/>
</dbReference>
<dbReference type="Gene3D" id="3.40.1390.10">
    <property type="entry name" value="MurE/MurF, N-terminal domain"/>
    <property type="match status" value="1"/>
</dbReference>
<dbReference type="PANTHER" id="PTHR43024">
    <property type="entry name" value="UDP-N-ACETYLMURAMOYL-TRIPEPTIDE--D-ALANYL-D-ALANINE LIGASE"/>
    <property type="match status" value="1"/>
</dbReference>
<evidence type="ECO:0000256" key="6">
    <source>
        <dbReference type="ARBA" id="ARBA00022960"/>
    </source>
</evidence>
<dbReference type="GO" id="GO:0071555">
    <property type="term" value="P:cell wall organization"/>
    <property type="evidence" value="ECO:0007669"/>
    <property type="project" value="UniProtKB-KW"/>
</dbReference>
<evidence type="ECO:0000256" key="8">
    <source>
        <dbReference type="ARBA" id="ARBA00023306"/>
    </source>
</evidence>
<dbReference type="EC" id="6.3.2.10" evidence="10 11"/>
<evidence type="ECO:0000259" key="13">
    <source>
        <dbReference type="Pfam" id="PF02875"/>
    </source>
</evidence>
<feature type="domain" description="Mur ligase C-terminal" evidence="13">
    <location>
        <begin position="302"/>
        <end position="387"/>
    </location>
</feature>
<keyword evidence="5 10" id="KW-0067">ATP-binding</keyword>
<dbReference type="KEGG" id="lacs:H4075_02840"/>
<comment type="catalytic activity">
    <reaction evidence="10 11">
        <text>D-alanyl-D-alanine + UDP-N-acetyl-alpha-D-muramoyl-L-alanyl-gamma-D-glutamyl-meso-2,6-diaminopimelate + ATP = UDP-N-acetyl-alpha-D-muramoyl-L-alanyl-gamma-D-glutamyl-meso-2,6-diaminopimeloyl-D-alanyl-D-alanine + ADP + phosphate + H(+)</text>
        <dbReference type="Rhea" id="RHEA:28374"/>
        <dbReference type="ChEBI" id="CHEBI:15378"/>
        <dbReference type="ChEBI" id="CHEBI:30616"/>
        <dbReference type="ChEBI" id="CHEBI:43474"/>
        <dbReference type="ChEBI" id="CHEBI:57822"/>
        <dbReference type="ChEBI" id="CHEBI:61386"/>
        <dbReference type="ChEBI" id="CHEBI:83905"/>
        <dbReference type="ChEBI" id="CHEBI:456216"/>
        <dbReference type="EC" id="6.3.2.10"/>
    </reaction>
</comment>
<dbReference type="SUPFAM" id="SSF53623">
    <property type="entry name" value="MurD-like peptide ligases, catalytic domain"/>
    <property type="match status" value="1"/>
</dbReference>
<dbReference type="InterPro" id="IPR013221">
    <property type="entry name" value="Mur_ligase_cen"/>
</dbReference>
<protein>
    <recommendedName>
        <fullName evidence="10 11">UDP-N-acetylmuramoyl-tripeptide--D-alanyl-D-alanine ligase</fullName>
        <ecNumber evidence="10 11">6.3.2.10</ecNumber>
    </recommendedName>
    <alternativeName>
        <fullName evidence="10">D-alanyl-D-alanine-adding enzyme</fullName>
    </alternativeName>
</protein>
<comment type="function">
    <text evidence="10 11">Involved in cell wall formation. Catalyzes the final step in the synthesis of UDP-N-acetylmuramoyl-pentapeptide, the precursor of murein.</text>
</comment>
<name>A0A7G5XI49_9BACT</name>
<evidence type="ECO:0000256" key="2">
    <source>
        <dbReference type="ARBA" id="ARBA00022598"/>
    </source>
</evidence>